<dbReference type="EMBL" id="CP036287">
    <property type="protein sequence ID" value="QDU67340.1"/>
    <property type="molecule type" value="Genomic_DNA"/>
</dbReference>
<gene>
    <name evidence="2" type="ORF">Pla133_24220</name>
</gene>
<organism evidence="2 3">
    <name type="scientific">Engelhardtia mirabilis</name>
    <dbReference type="NCBI Taxonomy" id="2528011"/>
    <lineage>
        <taxon>Bacteria</taxon>
        <taxon>Pseudomonadati</taxon>
        <taxon>Planctomycetota</taxon>
        <taxon>Planctomycetia</taxon>
        <taxon>Planctomycetia incertae sedis</taxon>
        <taxon>Engelhardtia</taxon>
    </lineage>
</organism>
<dbReference type="SMART" id="SM00228">
    <property type="entry name" value="PDZ"/>
    <property type="match status" value="1"/>
</dbReference>
<dbReference type="SUPFAM" id="SSF50156">
    <property type="entry name" value="PDZ domain-like"/>
    <property type="match status" value="1"/>
</dbReference>
<feature type="domain" description="PDZ" evidence="1">
    <location>
        <begin position="196"/>
        <end position="281"/>
    </location>
</feature>
<dbReference type="Gene3D" id="2.30.42.10">
    <property type="match status" value="1"/>
</dbReference>
<dbReference type="AlphaFoldDB" id="A0A518BK38"/>
<keyword evidence="3" id="KW-1185">Reference proteome</keyword>
<dbReference type="KEGG" id="pbap:Pla133_24220"/>
<dbReference type="InterPro" id="IPR041489">
    <property type="entry name" value="PDZ_6"/>
</dbReference>
<evidence type="ECO:0000259" key="1">
    <source>
        <dbReference type="PROSITE" id="PS50106"/>
    </source>
</evidence>
<dbReference type="PROSITE" id="PS50106">
    <property type="entry name" value="PDZ"/>
    <property type="match status" value="1"/>
</dbReference>
<protein>
    <recommendedName>
        <fullName evidence="1">PDZ domain-containing protein</fullName>
    </recommendedName>
</protein>
<proteinExistence type="predicted"/>
<dbReference type="RefSeq" id="WP_145065406.1">
    <property type="nucleotide sequence ID" value="NZ_CP036287.1"/>
</dbReference>
<dbReference type="Pfam" id="PF17820">
    <property type="entry name" value="PDZ_6"/>
    <property type="match status" value="1"/>
</dbReference>
<dbReference type="Proteomes" id="UP000316921">
    <property type="component" value="Chromosome"/>
</dbReference>
<dbReference type="InterPro" id="IPR036034">
    <property type="entry name" value="PDZ_sf"/>
</dbReference>
<evidence type="ECO:0000313" key="3">
    <source>
        <dbReference type="Proteomes" id="UP000316921"/>
    </source>
</evidence>
<evidence type="ECO:0000313" key="2">
    <source>
        <dbReference type="EMBL" id="QDU67340.1"/>
    </source>
</evidence>
<name>A0A518BK38_9BACT</name>
<accession>A0A518BK38</accession>
<reference evidence="2 3" key="1">
    <citation type="submission" date="2019-02" db="EMBL/GenBank/DDBJ databases">
        <title>Deep-cultivation of Planctomycetes and their phenomic and genomic characterization uncovers novel biology.</title>
        <authorList>
            <person name="Wiegand S."/>
            <person name="Jogler M."/>
            <person name="Boedeker C."/>
            <person name="Pinto D."/>
            <person name="Vollmers J."/>
            <person name="Rivas-Marin E."/>
            <person name="Kohn T."/>
            <person name="Peeters S.H."/>
            <person name="Heuer A."/>
            <person name="Rast P."/>
            <person name="Oberbeckmann S."/>
            <person name="Bunk B."/>
            <person name="Jeske O."/>
            <person name="Meyerdierks A."/>
            <person name="Storesund J.E."/>
            <person name="Kallscheuer N."/>
            <person name="Luecker S."/>
            <person name="Lage O.M."/>
            <person name="Pohl T."/>
            <person name="Merkel B.J."/>
            <person name="Hornburger P."/>
            <person name="Mueller R.-W."/>
            <person name="Bruemmer F."/>
            <person name="Labrenz M."/>
            <person name="Spormann A.M."/>
            <person name="Op den Camp H."/>
            <person name="Overmann J."/>
            <person name="Amann R."/>
            <person name="Jetten M.S.M."/>
            <person name="Mascher T."/>
            <person name="Medema M.H."/>
            <person name="Devos D.P."/>
            <person name="Kaster A.-K."/>
            <person name="Ovreas L."/>
            <person name="Rohde M."/>
            <person name="Galperin M.Y."/>
            <person name="Jogler C."/>
        </authorList>
    </citation>
    <scope>NUCLEOTIDE SEQUENCE [LARGE SCALE GENOMIC DNA]</scope>
    <source>
        <strain evidence="2 3">Pla133</strain>
    </source>
</reference>
<dbReference type="InterPro" id="IPR001478">
    <property type="entry name" value="PDZ"/>
</dbReference>
<sequence>MQDLDQREANLDATIARAQVDPRVRGLIEELAAGEGELAWTARMARRELGLRADRGIDALWSGPFGAAPFGTGGGSGGIFSPFSGNFAPLGGGGASRSPFGALEELQSQLDALFAPGVVPPGGSSTSESFSMRLGPDGVELELRTNENGEESIKTYRGDDLEELLEQQPELRAWVGNGSAGIGSLQQRALRELRPPVQAQPLRTDILGVLVTDSPATGTRPAGLVVHDTVPGTIAHLLGVTSGDLLLEINSMNLSEVTDISRAMASRGDHGEVRVRLIGTDGVERTRVWRPEGS</sequence>